<organism evidence="1 2">
    <name type="scientific">Candidatus Berkelbacteria bacterium CG10_big_fil_rev_8_21_14_0_10_43_13</name>
    <dbReference type="NCBI Taxonomy" id="1974514"/>
    <lineage>
        <taxon>Bacteria</taxon>
        <taxon>Candidatus Berkelbacteria</taxon>
    </lineage>
</organism>
<name>A0A2H0W7B9_9BACT</name>
<protein>
    <recommendedName>
        <fullName evidence="3">Xylose isomerase-like TIM barrel domain-containing protein</fullName>
    </recommendedName>
</protein>
<gene>
    <name evidence="1" type="ORF">COT78_00675</name>
</gene>
<evidence type="ECO:0000313" key="2">
    <source>
        <dbReference type="Proteomes" id="UP000231382"/>
    </source>
</evidence>
<evidence type="ECO:0000313" key="1">
    <source>
        <dbReference type="EMBL" id="PIS07982.1"/>
    </source>
</evidence>
<dbReference type="EMBL" id="PEZW01000006">
    <property type="protein sequence ID" value="PIS07982.1"/>
    <property type="molecule type" value="Genomic_DNA"/>
</dbReference>
<comment type="caution">
    <text evidence="1">The sequence shown here is derived from an EMBL/GenBank/DDBJ whole genome shotgun (WGS) entry which is preliminary data.</text>
</comment>
<dbReference type="AlphaFoldDB" id="A0A2H0W7B9"/>
<evidence type="ECO:0008006" key="3">
    <source>
        <dbReference type="Google" id="ProtNLM"/>
    </source>
</evidence>
<reference evidence="2" key="1">
    <citation type="submission" date="2017-09" db="EMBL/GenBank/DDBJ databases">
        <title>Depth-based differentiation of microbial function through sediment-hosted aquifers and enrichment of novel symbionts in the deep terrestrial subsurface.</title>
        <authorList>
            <person name="Probst A.J."/>
            <person name="Ladd B."/>
            <person name="Jarett J.K."/>
            <person name="Geller-Mcgrath D.E."/>
            <person name="Sieber C.M.K."/>
            <person name="Emerson J.B."/>
            <person name="Anantharaman K."/>
            <person name="Thomas B.C."/>
            <person name="Malmstrom R."/>
            <person name="Stieglmeier M."/>
            <person name="Klingl A."/>
            <person name="Woyke T."/>
            <person name="Ryan C.M."/>
            <person name="Banfield J.F."/>
        </authorList>
    </citation>
    <scope>NUCLEOTIDE SEQUENCE [LARGE SCALE GENOMIC DNA]</scope>
</reference>
<proteinExistence type="predicted"/>
<sequence length="235" mass="27046">MNKKVLVSLTSTDNPDWDKNIADLVKFDIAEFALFLTMLHNEKERKQIYKKIKAAVPEVKIPFCHIHQNISPDELNYLISDFGTELFNLHTTREFPLVYGYNQFRDRILIENSGPAIQDGLKESDIEGFAGVCLDVSHLEKSHLKDFPGYDITIATLQKYPVLANHISAIVKKPLFYSGRNHDLAAHKFTKLSQFDYLKNYPTKYFGRFIALEIINSISEQLEAKTYIEKIISSK</sequence>
<accession>A0A2H0W7B9</accession>
<dbReference type="Proteomes" id="UP000231382">
    <property type="component" value="Unassembled WGS sequence"/>
</dbReference>